<protein>
    <submittedName>
        <fullName evidence="6">EspG family protein</fullName>
    </submittedName>
</protein>
<evidence type="ECO:0000256" key="5">
    <source>
        <dbReference type="SAM" id="MobiDB-lite"/>
    </source>
</evidence>
<organism evidence="6">
    <name type="scientific">Mycobacterium xenopi 4042</name>
    <dbReference type="NCBI Taxonomy" id="1299334"/>
    <lineage>
        <taxon>Bacteria</taxon>
        <taxon>Bacillati</taxon>
        <taxon>Actinomycetota</taxon>
        <taxon>Actinomycetes</taxon>
        <taxon>Mycobacteriales</taxon>
        <taxon>Mycobacteriaceae</taxon>
        <taxon>Mycobacterium</taxon>
    </lineage>
</organism>
<reference evidence="6" key="1">
    <citation type="submission" date="2014-01" db="EMBL/GenBank/DDBJ databases">
        <authorList>
            <person name="Brown-Elliot B."/>
            <person name="Wallace R."/>
            <person name="Lenaerts A."/>
            <person name="Ordway D."/>
            <person name="DeGroote M.A."/>
            <person name="Parker T."/>
            <person name="Sizemore C."/>
            <person name="Tallon L.J."/>
            <person name="Sadzewicz L.K."/>
            <person name="Sengamalay N."/>
            <person name="Fraser C.M."/>
            <person name="Hine E."/>
            <person name="Shefchek K.A."/>
            <person name="Das S.P."/>
            <person name="Tettelin H."/>
        </authorList>
    </citation>
    <scope>NUCLEOTIDE SEQUENCE [LARGE SCALE GENOMIC DNA]</scope>
    <source>
        <strain evidence="6">4042</strain>
    </source>
</reference>
<evidence type="ECO:0000256" key="2">
    <source>
        <dbReference type="ARBA" id="ARBA00006411"/>
    </source>
</evidence>
<gene>
    <name evidence="6" type="ORF">I553_8780</name>
</gene>
<dbReference type="Pfam" id="PF14011">
    <property type="entry name" value="ESX-1_EspG"/>
    <property type="match status" value="1"/>
</dbReference>
<keyword evidence="4" id="KW-0143">Chaperone</keyword>
<keyword evidence="3" id="KW-0963">Cytoplasm</keyword>
<evidence type="ECO:0000313" key="6">
    <source>
        <dbReference type="EMBL" id="EUA56726.1"/>
    </source>
</evidence>
<evidence type="ECO:0000256" key="4">
    <source>
        <dbReference type="ARBA" id="ARBA00023186"/>
    </source>
</evidence>
<evidence type="ECO:0000256" key="1">
    <source>
        <dbReference type="ARBA" id="ARBA00004496"/>
    </source>
</evidence>
<comment type="subcellular location">
    <subcellularLocation>
        <location evidence="1">Cytoplasm</location>
    </subcellularLocation>
</comment>
<dbReference type="EMBL" id="JAOB01000029">
    <property type="protein sequence ID" value="EUA56726.1"/>
    <property type="molecule type" value="Genomic_DNA"/>
</dbReference>
<dbReference type="GO" id="GO:0005737">
    <property type="term" value="C:cytoplasm"/>
    <property type="evidence" value="ECO:0007669"/>
    <property type="project" value="UniProtKB-SubCell"/>
</dbReference>
<comment type="similarity">
    <text evidence="2">Belongs to the EspG family.</text>
</comment>
<sequence>MRPALWLGGDVLTTTVDGLWALQILTGIEVVAPELGLRPILPSVETPQMALLHPITAELQAAGVIDDSGTVDPIVVEWLTVLARRDVALVIQARSPQRGMNPTGQSSPATRSGGSCWKDRRA</sequence>
<accession>X8CLM1</accession>
<feature type="region of interest" description="Disordered" evidence="5">
    <location>
        <begin position="94"/>
        <end position="122"/>
    </location>
</feature>
<evidence type="ECO:0000256" key="3">
    <source>
        <dbReference type="ARBA" id="ARBA00022490"/>
    </source>
</evidence>
<dbReference type="AlphaFoldDB" id="X8CLM1"/>
<proteinExistence type="inferred from homology"/>
<dbReference type="PATRIC" id="fig|1299334.3.peg.2869"/>
<name>X8CLM1_MYCXE</name>
<dbReference type="InterPro" id="IPR025734">
    <property type="entry name" value="EspG"/>
</dbReference>
<comment type="caution">
    <text evidence="6">The sequence shown here is derived from an EMBL/GenBank/DDBJ whole genome shotgun (WGS) entry which is preliminary data.</text>
</comment>
<feature type="compositionally biased region" description="Polar residues" evidence="5">
    <location>
        <begin position="94"/>
        <end position="113"/>
    </location>
</feature>